<dbReference type="Gene3D" id="2.40.160.50">
    <property type="entry name" value="membrane protein fhac: a member of the omp85/tpsb transporter family"/>
    <property type="match status" value="1"/>
</dbReference>
<dbReference type="InterPro" id="IPR050301">
    <property type="entry name" value="NTE"/>
</dbReference>
<evidence type="ECO:0000256" key="3">
    <source>
        <dbReference type="ARBA" id="ARBA00023098"/>
    </source>
</evidence>
<dbReference type="CDD" id="cd07205">
    <property type="entry name" value="Pat_PNPLA6_PNPLA7_NTE1_like"/>
    <property type="match status" value="1"/>
</dbReference>
<dbReference type="Proteomes" id="UP001165366">
    <property type="component" value="Unassembled WGS sequence"/>
</dbReference>
<proteinExistence type="predicted"/>
<evidence type="ECO:0000256" key="2">
    <source>
        <dbReference type="ARBA" id="ARBA00022963"/>
    </source>
</evidence>
<dbReference type="InterPro" id="IPR010827">
    <property type="entry name" value="BamA/TamA_POTRA"/>
</dbReference>
<name>A0ABS9KFY1_9BACT</name>
<feature type="short sequence motif" description="GXSXG" evidence="4">
    <location>
        <begin position="75"/>
        <end position="79"/>
    </location>
</feature>
<evidence type="ECO:0000256" key="1">
    <source>
        <dbReference type="ARBA" id="ARBA00022801"/>
    </source>
</evidence>
<accession>A0ABS9KFY1</accession>
<dbReference type="RefSeq" id="WP_237855131.1">
    <property type="nucleotide sequence ID" value="NZ_JAKLWS010000021.1"/>
</dbReference>
<sequence>MYSSFRVTGFFLLIFLFLTAAVDAKNLNSRQIESQERDSLRVGLVLSGGGALGIAHIGVIQAIEEAGIRIDYITGTSMGSLIGGLYAIGYTSDQLVEIVKSNNFTELFTEKVNRRYISNYEKIYDDRTIATFPINEKRIDLPIGIISGQNVYTFLSRLTQNVHGVEEFDDFDIPFAAVATNLETGEAKVFRSGYLPDALRASISIPSIFSPHEIDGKLYVDGGLIRNLPVEDAIEMGADYTIAVDVSSPLMEKDSLNTITKVLNQSLLFRIHDYADIQRQMADYVVQVDELEPYSAADFDMTDKFLEIGQKAGIKHLEDFKQIASKQKSAPPKRFGIENTGKFPVSNVEILGNSLYDDAFILNQLDFIPQSTLEVNTIEERVSKLYSSQYIDNVTYRLLPGPNEYYTLQINVEENETDDFNVGLRYETGSQASVLFEGNFQNLLHNGSLSRAEIRLGDRINMQTDHIYYGALGSSLGLMTSLEYNSENVDWFFPDRRAAQFKDELFRVELSGGNYFSIQNLVSIGIRRDLIRHSNRINYNGVEASDQNYHSVFLRFIRDKLNRNAYPTSGRKLVLEGYYSHDVIMSELDFTSSDLYYEGYYALTDEISITNTLWLGYTTGRDLPWEYWKSPNRYEPIYNFIRFGGLEPYEISSRNVQMGSLGLQVEPFYHRFVNLNVYIGRFQDNWSFNFPSNEFEHGISLSLGALTIVGPAKVILSTGSLDKFRAELQIGYQF</sequence>
<feature type="short sequence motif" description="DGA/G" evidence="4">
    <location>
        <begin position="221"/>
        <end position="223"/>
    </location>
</feature>
<keyword evidence="3 4" id="KW-0443">Lipid metabolism</keyword>
<dbReference type="Gene3D" id="3.40.1090.10">
    <property type="entry name" value="Cytosolic phospholipase A2 catalytic domain"/>
    <property type="match status" value="2"/>
</dbReference>
<keyword evidence="1 4" id="KW-0378">Hydrolase</keyword>
<keyword evidence="7" id="KW-1185">Reference proteome</keyword>
<evidence type="ECO:0000259" key="5">
    <source>
        <dbReference type="PROSITE" id="PS51635"/>
    </source>
</evidence>
<reference evidence="6" key="2">
    <citation type="submission" date="2024-05" db="EMBL/GenBank/DDBJ databases">
        <title>Rhodohalobacter halophilus gen. nov., sp. nov., a moderately halophilic member of the family Balneolaceae.</title>
        <authorList>
            <person name="Xia J."/>
        </authorList>
    </citation>
    <scope>NUCLEOTIDE SEQUENCE</scope>
    <source>
        <strain evidence="6">WB101</strain>
    </source>
</reference>
<protein>
    <submittedName>
        <fullName evidence="6">Patatin-like phospholipase family protein</fullName>
    </submittedName>
</protein>
<feature type="domain" description="PNPLA" evidence="5">
    <location>
        <begin position="44"/>
        <end position="234"/>
    </location>
</feature>
<feature type="active site" description="Proton acceptor" evidence="4">
    <location>
        <position position="221"/>
    </location>
</feature>
<organism evidence="6 7">
    <name type="scientific">Rhodohalobacter sulfatireducens</name>
    <dbReference type="NCBI Taxonomy" id="2911366"/>
    <lineage>
        <taxon>Bacteria</taxon>
        <taxon>Pseudomonadati</taxon>
        <taxon>Balneolota</taxon>
        <taxon>Balneolia</taxon>
        <taxon>Balneolales</taxon>
        <taxon>Balneolaceae</taxon>
        <taxon>Rhodohalobacter</taxon>
    </lineage>
</organism>
<dbReference type="PANTHER" id="PTHR14226">
    <property type="entry name" value="NEUROPATHY TARGET ESTERASE/SWISS CHEESE D.MELANOGASTER"/>
    <property type="match status" value="1"/>
</dbReference>
<feature type="active site" description="Nucleophile" evidence="4">
    <location>
        <position position="77"/>
    </location>
</feature>
<dbReference type="Gene3D" id="3.10.20.310">
    <property type="entry name" value="membrane protein fhac"/>
    <property type="match status" value="1"/>
</dbReference>
<keyword evidence="2 4" id="KW-0442">Lipid degradation</keyword>
<evidence type="ECO:0000256" key="4">
    <source>
        <dbReference type="PROSITE-ProRule" id="PRU01161"/>
    </source>
</evidence>
<gene>
    <name evidence="6" type="ORF">L6773_14420</name>
</gene>
<evidence type="ECO:0000313" key="6">
    <source>
        <dbReference type="EMBL" id="MCG2589772.1"/>
    </source>
</evidence>
<dbReference type="InterPro" id="IPR002641">
    <property type="entry name" value="PNPLA_dom"/>
</dbReference>
<dbReference type="EMBL" id="JAKLWS010000021">
    <property type="protein sequence ID" value="MCG2589772.1"/>
    <property type="molecule type" value="Genomic_DNA"/>
</dbReference>
<evidence type="ECO:0000313" key="7">
    <source>
        <dbReference type="Proteomes" id="UP001165366"/>
    </source>
</evidence>
<reference evidence="6" key="1">
    <citation type="submission" date="2022-01" db="EMBL/GenBank/DDBJ databases">
        <authorList>
            <person name="Wang Y."/>
        </authorList>
    </citation>
    <scope>NUCLEOTIDE SEQUENCE</scope>
    <source>
        <strain evidence="6">WB101</strain>
    </source>
</reference>
<dbReference type="InterPro" id="IPR016035">
    <property type="entry name" value="Acyl_Trfase/lysoPLipase"/>
</dbReference>
<dbReference type="SUPFAM" id="SSF52151">
    <property type="entry name" value="FabD/lysophospholipase-like"/>
    <property type="match status" value="1"/>
</dbReference>
<feature type="short sequence motif" description="GXGXXG" evidence="4">
    <location>
        <begin position="48"/>
        <end position="53"/>
    </location>
</feature>
<dbReference type="Pfam" id="PF01734">
    <property type="entry name" value="Patatin"/>
    <property type="match status" value="1"/>
</dbReference>
<comment type="caution">
    <text evidence="6">The sequence shown here is derived from an EMBL/GenBank/DDBJ whole genome shotgun (WGS) entry which is preliminary data.</text>
</comment>
<dbReference type="Pfam" id="PF07244">
    <property type="entry name" value="POTRA"/>
    <property type="match status" value="1"/>
</dbReference>
<dbReference type="PROSITE" id="PS51635">
    <property type="entry name" value="PNPLA"/>
    <property type="match status" value="1"/>
</dbReference>
<dbReference type="PANTHER" id="PTHR14226:SF76">
    <property type="entry name" value="NTE FAMILY PROTEIN RSSA"/>
    <property type="match status" value="1"/>
</dbReference>